<evidence type="ECO:0000313" key="3">
    <source>
        <dbReference type="Proteomes" id="UP000077266"/>
    </source>
</evidence>
<dbReference type="OrthoDB" id="2423701at2759"/>
<dbReference type="CDD" id="cd09917">
    <property type="entry name" value="F-box_SF"/>
    <property type="match status" value="1"/>
</dbReference>
<keyword evidence="3" id="KW-1185">Reference proteome</keyword>
<proteinExistence type="predicted"/>
<dbReference type="Proteomes" id="UP000077266">
    <property type="component" value="Unassembled WGS sequence"/>
</dbReference>
<gene>
    <name evidence="2" type="ORF">EXIGLDRAFT_722057</name>
</gene>
<dbReference type="InParanoid" id="A0A165FHR2"/>
<sequence>MALLRRCTVHNLPDELVTHALSFLTFRELLTAAQVSQRWRDLGIEHHNFWKYILITSATRGQVELLRARLGQSNGRPFHLKVDIEGRNPLIPKDILSLVNCMLDAVEILNIRLESWYLTEVYRVLNRAAPKLEKFSIMFYSPDRILPLITLYSWIFASSPGNLRTVNITDVLLPSHKREIPAFTTVDSVVYTLPSSVVMPAWPSYLFEHFPNMSSLYLEGGRITFGDKKLSELDINGLAQLAVLDVTFHPDTTAEIIRRLPIQEIPHVLIGCESGVDFDTVYDLLEPLRSPFHLSLLSAFPDEFWIIVEEVFTGNQRVYAEAVSRWPLNRDETVEMPNVILDNPDLPGQLQSLGISATMWPRVVPYLTLFTTIETLVLEFDQVHKACHNALPEYPFTCPLVHTLVLDARFDIEWINADDLVTFADRIAPNCRHVELRRVMIEGRDRLGARFETVKSVDGRRWTHQSSFTARERGTARIE</sequence>
<dbReference type="Pfam" id="PF12937">
    <property type="entry name" value="F-box-like"/>
    <property type="match status" value="1"/>
</dbReference>
<organism evidence="2 3">
    <name type="scientific">Exidia glandulosa HHB12029</name>
    <dbReference type="NCBI Taxonomy" id="1314781"/>
    <lineage>
        <taxon>Eukaryota</taxon>
        <taxon>Fungi</taxon>
        <taxon>Dikarya</taxon>
        <taxon>Basidiomycota</taxon>
        <taxon>Agaricomycotina</taxon>
        <taxon>Agaricomycetes</taxon>
        <taxon>Auriculariales</taxon>
        <taxon>Exidiaceae</taxon>
        <taxon>Exidia</taxon>
    </lineage>
</organism>
<dbReference type="PROSITE" id="PS50181">
    <property type="entry name" value="FBOX"/>
    <property type="match status" value="1"/>
</dbReference>
<protein>
    <recommendedName>
        <fullName evidence="1">F-box domain-containing protein</fullName>
    </recommendedName>
</protein>
<feature type="domain" description="F-box" evidence="1">
    <location>
        <begin position="6"/>
        <end position="53"/>
    </location>
</feature>
<reference evidence="2 3" key="1">
    <citation type="journal article" date="2016" name="Mol. Biol. Evol.">
        <title>Comparative Genomics of Early-Diverging Mushroom-Forming Fungi Provides Insights into the Origins of Lignocellulose Decay Capabilities.</title>
        <authorList>
            <person name="Nagy L.G."/>
            <person name="Riley R."/>
            <person name="Tritt A."/>
            <person name="Adam C."/>
            <person name="Daum C."/>
            <person name="Floudas D."/>
            <person name="Sun H."/>
            <person name="Yadav J.S."/>
            <person name="Pangilinan J."/>
            <person name="Larsson K.H."/>
            <person name="Matsuura K."/>
            <person name="Barry K."/>
            <person name="Labutti K."/>
            <person name="Kuo R."/>
            <person name="Ohm R.A."/>
            <person name="Bhattacharya S.S."/>
            <person name="Shirouzu T."/>
            <person name="Yoshinaga Y."/>
            <person name="Martin F.M."/>
            <person name="Grigoriev I.V."/>
            <person name="Hibbett D.S."/>
        </authorList>
    </citation>
    <scope>NUCLEOTIDE SEQUENCE [LARGE SCALE GENOMIC DNA]</scope>
    <source>
        <strain evidence="2 3">HHB12029</strain>
    </source>
</reference>
<name>A0A165FHR2_EXIGL</name>
<evidence type="ECO:0000259" key="1">
    <source>
        <dbReference type="PROSITE" id="PS50181"/>
    </source>
</evidence>
<dbReference type="SUPFAM" id="SSF52047">
    <property type="entry name" value="RNI-like"/>
    <property type="match status" value="1"/>
</dbReference>
<dbReference type="SUPFAM" id="SSF81383">
    <property type="entry name" value="F-box domain"/>
    <property type="match status" value="1"/>
</dbReference>
<dbReference type="InterPro" id="IPR001810">
    <property type="entry name" value="F-box_dom"/>
</dbReference>
<dbReference type="InterPro" id="IPR036047">
    <property type="entry name" value="F-box-like_dom_sf"/>
</dbReference>
<dbReference type="AlphaFoldDB" id="A0A165FHR2"/>
<accession>A0A165FHR2</accession>
<dbReference type="EMBL" id="KV426084">
    <property type="protein sequence ID" value="KZV89015.1"/>
    <property type="molecule type" value="Genomic_DNA"/>
</dbReference>
<dbReference type="SMART" id="SM00256">
    <property type="entry name" value="FBOX"/>
    <property type="match status" value="1"/>
</dbReference>
<evidence type="ECO:0000313" key="2">
    <source>
        <dbReference type="EMBL" id="KZV89015.1"/>
    </source>
</evidence>
<dbReference type="Gene3D" id="1.20.1280.50">
    <property type="match status" value="1"/>
</dbReference>